<protein>
    <recommendedName>
        <fullName evidence="6">Reticulon-like protein</fullName>
    </recommendedName>
</protein>
<feature type="compositionally biased region" description="Pro residues" evidence="7">
    <location>
        <begin position="49"/>
        <end position="65"/>
    </location>
</feature>
<feature type="region of interest" description="Disordered" evidence="7">
    <location>
        <begin position="1"/>
        <end position="65"/>
    </location>
</feature>
<feature type="compositionally biased region" description="Basic residues" evidence="7">
    <location>
        <begin position="147"/>
        <end position="160"/>
    </location>
</feature>
<organism evidence="9 10">
    <name type="scientific">Castilleja foliolosa</name>
    <dbReference type="NCBI Taxonomy" id="1961234"/>
    <lineage>
        <taxon>Eukaryota</taxon>
        <taxon>Viridiplantae</taxon>
        <taxon>Streptophyta</taxon>
        <taxon>Embryophyta</taxon>
        <taxon>Tracheophyta</taxon>
        <taxon>Spermatophyta</taxon>
        <taxon>Magnoliopsida</taxon>
        <taxon>eudicotyledons</taxon>
        <taxon>Gunneridae</taxon>
        <taxon>Pentapetalae</taxon>
        <taxon>asterids</taxon>
        <taxon>lamiids</taxon>
        <taxon>Lamiales</taxon>
        <taxon>Orobanchaceae</taxon>
        <taxon>Pedicularideae</taxon>
        <taxon>Castillejinae</taxon>
        <taxon>Castilleja</taxon>
    </lineage>
</organism>
<keyword evidence="3 6" id="KW-0256">Endoplasmic reticulum</keyword>
<dbReference type="Proteomes" id="UP001632038">
    <property type="component" value="Unassembled WGS sequence"/>
</dbReference>
<dbReference type="EMBL" id="JAVIJP010000009">
    <property type="protein sequence ID" value="KAL3647115.1"/>
    <property type="molecule type" value="Genomic_DNA"/>
</dbReference>
<feature type="compositionally biased region" description="Basic residues" evidence="7">
    <location>
        <begin position="17"/>
        <end position="31"/>
    </location>
</feature>
<evidence type="ECO:0000256" key="6">
    <source>
        <dbReference type="RuleBase" id="RU363132"/>
    </source>
</evidence>
<dbReference type="Pfam" id="PF02453">
    <property type="entry name" value="Reticulon"/>
    <property type="match status" value="1"/>
</dbReference>
<accession>A0ABD3DXY9</accession>
<proteinExistence type="predicted"/>
<evidence type="ECO:0000256" key="2">
    <source>
        <dbReference type="ARBA" id="ARBA00022692"/>
    </source>
</evidence>
<dbReference type="PANTHER" id="PTHR46626">
    <property type="entry name" value="RETICULON-LIKE PROTEIN B17"/>
    <property type="match status" value="1"/>
</dbReference>
<keyword evidence="4 6" id="KW-1133">Transmembrane helix</keyword>
<gene>
    <name evidence="9" type="ORF">CASFOL_008083</name>
</gene>
<dbReference type="InterPro" id="IPR003388">
    <property type="entry name" value="Reticulon"/>
</dbReference>
<dbReference type="AlphaFoldDB" id="A0ABD3DXY9"/>
<keyword evidence="5 6" id="KW-0472">Membrane</keyword>
<comment type="caution">
    <text evidence="6">Lacks conserved residue(s) required for the propagation of feature annotation.</text>
</comment>
<evidence type="ECO:0000256" key="7">
    <source>
        <dbReference type="SAM" id="MobiDB-lite"/>
    </source>
</evidence>
<evidence type="ECO:0000256" key="4">
    <source>
        <dbReference type="ARBA" id="ARBA00022989"/>
    </source>
</evidence>
<dbReference type="PROSITE" id="PS50845">
    <property type="entry name" value="RETICULON"/>
    <property type="match status" value="1"/>
</dbReference>
<feature type="domain" description="Reticulon" evidence="8">
    <location>
        <begin position="180"/>
        <end position="343"/>
    </location>
</feature>
<dbReference type="GO" id="GO:0005789">
    <property type="term" value="C:endoplasmic reticulum membrane"/>
    <property type="evidence" value="ECO:0007669"/>
    <property type="project" value="UniProtKB-SubCell"/>
</dbReference>
<evidence type="ECO:0000259" key="8">
    <source>
        <dbReference type="PROSITE" id="PS50845"/>
    </source>
</evidence>
<comment type="subcellular location">
    <subcellularLocation>
        <location evidence="1 6">Endoplasmic reticulum membrane</location>
        <topology evidence="1 6">Multi-pass membrane protein</topology>
    </subcellularLocation>
</comment>
<evidence type="ECO:0000256" key="3">
    <source>
        <dbReference type="ARBA" id="ARBA00022824"/>
    </source>
</evidence>
<evidence type="ECO:0000256" key="1">
    <source>
        <dbReference type="ARBA" id="ARBA00004477"/>
    </source>
</evidence>
<keyword evidence="10" id="KW-1185">Reference proteome</keyword>
<feature type="region of interest" description="Disordered" evidence="7">
    <location>
        <begin position="396"/>
        <end position="432"/>
    </location>
</feature>
<evidence type="ECO:0000313" key="10">
    <source>
        <dbReference type="Proteomes" id="UP001632038"/>
    </source>
</evidence>
<dbReference type="PANTHER" id="PTHR46626:SF2">
    <property type="entry name" value="RETICULON-LIKE PROTEIN B17"/>
    <property type="match status" value="1"/>
</dbReference>
<comment type="caution">
    <text evidence="9">The sequence shown here is derived from an EMBL/GenBank/DDBJ whole genome shotgun (WGS) entry which is preliminary data.</text>
</comment>
<feature type="region of interest" description="Disordered" evidence="7">
    <location>
        <begin position="147"/>
        <end position="166"/>
    </location>
</feature>
<evidence type="ECO:0000256" key="5">
    <source>
        <dbReference type="ARBA" id="ARBA00023136"/>
    </source>
</evidence>
<dbReference type="InterPro" id="IPR044647">
    <property type="entry name" value="RTNLB17/18/21"/>
</dbReference>
<keyword evidence="2 6" id="KW-0812">Transmembrane</keyword>
<feature type="transmembrane region" description="Helical" evidence="6">
    <location>
        <begin position="212"/>
        <end position="233"/>
    </location>
</feature>
<evidence type="ECO:0000313" key="9">
    <source>
        <dbReference type="EMBL" id="KAL3647115.1"/>
    </source>
</evidence>
<name>A0ABD3DXY9_9LAMI</name>
<reference evidence="10" key="1">
    <citation type="journal article" date="2024" name="IScience">
        <title>Strigolactones Initiate the Formation of Haustorium-like Structures in Castilleja.</title>
        <authorList>
            <person name="Buerger M."/>
            <person name="Peterson D."/>
            <person name="Chory J."/>
        </authorList>
    </citation>
    <scope>NUCLEOTIDE SEQUENCE [LARGE SCALE GENOMIC DNA]</scope>
</reference>
<sequence length="432" mass="48954">MDTTPPPPSLSSELRTKPKSTSRLSKLRHYSRSPIPQLSLEIVPSSPKISPPSPEPSAVSPKPPYTLPLKEILMLSPSPIKRPKARLPEMADDAAFEHCGVRKRCKNRNSIASPRSNRRSRRKLEQDAIVRDDREFLGGDDILIKPRKKRQSERSRKSKSKIPSPVNDDGFNLDAIGENINDLIMWKDVSKSSLWFGFGSLCFLSSCFTRGVHFSIFSFLSRVGLLFLGLSFFSNSMRKRNTIYRDATEETKREFKLTDDDILRVGRLILPAANLAISKMRRVFSGEPAMTLKVVPILLVGAEYGHLITLWRLCALGFFISFTGPKLYSTHSSQISKKIEYLKTWALDAWGGCTHKKIVASSAVTAFWSLTSIRTRIFAAFLCLVILRYRREQTEVVTGGEEHKEEGKQEQQQEKEKEKEKAIIPIEIESKK</sequence>